<name>A8ZZV1_DESOH</name>
<dbReference type="AlphaFoldDB" id="A8ZZV1"/>
<dbReference type="Proteomes" id="UP000008561">
    <property type="component" value="Chromosome"/>
</dbReference>
<gene>
    <name evidence="1" type="ordered locus">Dole_1547</name>
</gene>
<dbReference type="EMBL" id="CP000859">
    <property type="protein sequence ID" value="ABW67351.1"/>
    <property type="molecule type" value="Genomic_DNA"/>
</dbReference>
<evidence type="ECO:0000313" key="2">
    <source>
        <dbReference type="Proteomes" id="UP000008561"/>
    </source>
</evidence>
<evidence type="ECO:0008006" key="3">
    <source>
        <dbReference type="Google" id="ProtNLM"/>
    </source>
</evidence>
<dbReference type="OrthoDB" id="9760689at2"/>
<dbReference type="InterPro" id="IPR029063">
    <property type="entry name" value="SAM-dependent_MTases_sf"/>
</dbReference>
<reference evidence="1 2" key="1">
    <citation type="submission" date="2007-10" db="EMBL/GenBank/DDBJ databases">
        <title>Complete sequence of Desulfococcus oleovorans Hxd3.</title>
        <authorList>
            <consortium name="US DOE Joint Genome Institute"/>
            <person name="Copeland A."/>
            <person name="Lucas S."/>
            <person name="Lapidus A."/>
            <person name="Barry K."/>
            <person name="Glavina del Rio T."/>
            <person name="Dalin E."/>
            <person name="Tice H."/>
            <person name="Pitluck S."/>
            <person name="Kiss H."/>
            <person name="Brettin T."/>
            <person name="Bruce D."/>
            <person name="Detter J.C."/>
            <person name="Han C."/>
            <person name="Schmutz J."/>
            <person name="Larimer F."/>
            <person name="Land M."/>
            <person name="Hauser L."/>
            <person name="Kyrpides N."/>
            <person name="Kim E."/>
            <person name="Wawrik B."/>
            <person name="Richardson P."/>
        </authorList>
    </citation>
    <scope>NUCLEOTIDE SEQUENCE [LARGE SCALE GENOMIC DNA]</scope>
    <source>
        <strain evidence="2">DSM 6200 / JCM 39069 / Hxd3</strain>
    </source>
</reference>
<organism evidence="1 2">
    <name type="scientific">Desulfosudis oleivorans (strain DSM 6200 / JCM 39069 / Hxd3)</name>
    <name type="common">Desulfococcus oleovorans</name>
    <dbReference type="NCBI Taxonomy" id="96561"/>
    <lineage>
        <taxon>Bacteria</taxon>
        <taxon>Pseudomonadati</taxon>
        <taxon>Thermodesulfobacteriota</taxon>
        <taxon>Desulfobacteria</taxon>
        <taxon>Desulfobacterales</taxon>
        <taxon>Desulfosudaceae</taxon>
        <taxon>Desulfosudis</taxon>
    </lineage>
</organism>
<dbReference type="Gene3D" id="3.40.50.150">
    <property type="entry name" value="Vaccinia Virus protein VP39"/>
    <property type="match status" value="1"/>
</dbReference>
<sequence>MTTTWDQVEAHADEHGFIPEKIYSQQCHLFPVCPPQDPVAAEIETAFWHAYLSRTRRFKKSPMYLDLFRYEWYEGRRRGGFWGYIEKTVRDLVCAPDPKITILSAGCGRDLLKVGLAAGIWESTAPPKIQGTYREVDMKYFRLKKPEARILVTEFADHNLALLRDTVEQMIARGLATEEMLAVRRWDFRKRTPLATASQEMVIFALTGNYCARTEQPFILREIARTIKPGGYLIASTISDRLDFHRAGTLMGKIRVLFDTPLAVPVLSDFWPWQARFARIASRMNNLGFWANVAAEEWMEFLRPAGMVQVRIYPGTSPFLPVEVLVAGKKDNPE</sequence>
<proteinExistence type="predicted"/>
<dbReference type="HOGENOM" id="CLU_830873_0_0_7"/>
<protein>
    <recommendedName>
        <fullName evidence="3">Class I SAM-dependent methyltransferase</fullName>
    </recommendedName>
</protein>
<keyword evidence="2" id="KW-1185">Reference proteome</keyword>
<dbReference type="KEGG" id="dol:Dole_1547"/>
<dbReference type="RefSeq" id="WP_012174967.1">
    <property type="nucleotide sequence ID" value="NC_009943.1"/>
</dbReference>
<dbReference type="SUPFAM" id="SSF53335">
    <property type="entry name" value="S-adenosyl-L-methionine-dependent methyltransferases"/>
    <property type="match status" value="1"/>
</dbReference>
<evidence type="ECO:0000313" key="1">
    <source>
        <dbReference type="EMBL" id="ABW67351.1"/>
    </source>
</evidence>
<accession>A8ZZV1</accession>